<name>A0A5B9E4V7_9BACT</name>
<reference evidence="1 2" key="1">
    <citation type="submission" date="2019-08" db="EMBL/GenBank/DDBJ databases">
        <title>Complete genome sequence of Terriglobus albidus strain ORNL.</title>
        <authorList>
            <person name="Podar M."/>
        </authorList>
    </citation>
    <scope>NUCLEOTIDE SEQUENCE [LARGE SCALE GENOMIC DNA]</scope>
    <source>
        <strain evidence="1 2">ORNL</strain>
    </source>
</reference>
<keyword evidence="2" id="KW-1185">Reference proteome</keyword>
<evidence type="ECO:0000313" key="1">
    <source>
        <dbReference type="EMBL" id="QEE27018.1"/>
    </source>
</evidence>
<gene>
    <name evidence="1" type="ORF">FTW19_02735</name>
</gene>
<proteinExistence type="predicted"/>
<evidence type="ECO:0000313" key="2">
    <source>
        <dbReference type="Proteomes" id="UP000321820"/>
    </source>
</evidence>
<sequence>MPPPQVDDEAVFLNIPYDRKFERLYLAYIVGCVELSLTPKATLAISGGTRRLERILRLIQSCRYSIHDLSRVELDRNPPPTPRFNMPFELGLAVANTQPHTWFVFESRLRRAQKSISDLDGTDCNIHGGTVEGVMRELCNAFVRRSYRPTVEQMMQTYRKTRQLVPEMLRRTRARSLYEARVFEDLITLAAQIRDERTSR</sequence>
<dbReference type="EMBL" id="CP042806">
    <property type="protein sequence ID" value="QEE27018.1"/>
    <property type="molecule type" value="Genomic_DNA"/>
</dbReference>
<accession>A0A5B9E4V7</accession>
<dbReference type="Proteomes" id="UP000321820">
    <property type="component" value="Chromosome"/>
</dbReference>
<dbReference type="AlphaFoldDB" id="A0A5B9E4V7"/>
<protein>
    <submittedName>
        <fullName evidence="1">Uncharacterized protein</fullName>
    </submittedName>
</protein>
<dbReference type="KEGG" id="talb:FTW19_02735"/>
<organism evidence="1 2">
    <name type="scientific">Terriglobus albidus</name>
    <dbReference type="NCBI Taxonomy" id="1592106"/>
    <lineage>
        <taxon>Bacteria</taxon>
        <taxon>Pseudomonadati</taxon>
        <taxon>Acidobacteriota</taxon>
        <taxon>Terriglobia</taxon>
        <taxon>Terriglobales</taxon>
        <taxon>Acidobacteriaceae</taxon>
        <taxon>Terriglobus</taxon>
    </lineage>
</organism>
<dbReference type="OrthoDB" id="7596615at2"/>
<dbReference type="RefSeq" id="WP_147646214.1">
    <property type="nucleotide sequence ID" value="NZ_CP042806.1"/>
</dbReference>